<dbReference type="InterPro" id="IPR012336">
    <property type="entry name" value="Thioredoxin-like_fold"/>
</dbReference>
<comment type="caution">
    <text evidence="3">The sequence shown here is derived from an EMBL/GenBank/DDBJ whole genome shotgun (WGS) entry which is preliminary data.</text>
</comment>
<dbReference type="Pfam" id="PF17172">
    <property type="entry name" value="GST_N_4"/>
    <property type="match status" value="1"/>
</dbReference>
<dbReference type="Proteomes" id="UP001221413">
    <property type="component" value="Unassembled WGS sequence"/>
</dbReference>
<dbReference type="EMBL" id="JAQGDS010000010">
    <property type="protein sequence ID" value="KAJ6257961.1"/>
    <property type="molecule type" value="Genomic_DNA"/>
</dbReference>
<dbReference type="InterPro" id="IPR033468">
    <property type="entry name" value="Metaxin_GST"/>
</dbReference>
<dbReference type="PANTHER" id="PTHR12289:SF44">
    <property type="entry name" value="OUTER MEMBRANE PROTEIN (SAM35), PUTATIVE (AFU_ORTHOLOGUE AFUA_1G13180)-RELATED"/>
    <property type="match status" value="1"/>
</dbReference>
<evidence type="ECO:0000259" key="2">
    <source>
        <dbReference type="Pfam" id="PF17172"/>
    </source>
</evidence>
<dbReference type="CDD" id="cd03054">
    <property type="entry name" value="GST_N_Metaxin"/>
    <property type="match status" value="1"/>
</dbReference>
<dbReference type="GO" id="GO:0001401">
    <property type="term" value="C:SAM complex"/>
    <property type="evidence" value="ECO:0007669"/>
    <property type="project" value="TreeGrafter"/>
</dbReference>
<sequence>MHAPAPAVLHSPARVKPALDGQHPKTLLANKNPTCRDNFTSTPLQSMPRTDDGFFRAPRFIRVLFGAFPLVTLPVDPPPERGRTIADNAADDSNTTTLFVFGAEDGAPSFNPACLKWQTFLRIRGVDFRTEPSSNHASPSGSLPFLVVEGSRTQTRLPAETVTAGKLARWIEDNAASSVNTVDVDGADYRAFQTLLDTSIRDAWLYAMYVDADTLHGVTAPRYTATTPTWPVTAALAAQMRRAALASIRSSSSTSTITGRTLYARAEGAWEALSTLLGTDRWFFGAQDAGLFDASVFAYVHLILAGEKESGSGAELASGLRRHANLIQHEARIRSRWYP</sequence>
<dbReference type="GO" id="GO:0007005">
    <property type="term" value="P:mitochondrion organization"/>
    <property type="evidence" value="ECO:0007669"/>
    <property type="project" value="TreeGrafter"/>
</dbReference>
<reference evidence="3" key="1">
    <citation type="submission" date="2023-01" db="EMBL/GenBank/DDBJ databases">
        <title>The chitinases involved in constricting ring structure development in the nematode-trapping fungus Drechslerella dactyloides.</title>
        <authorList>
            <person name="Wang R."/>
            <person name="Zhang L."/>
            <person name="Tang P."/>
            <person name="Li S."/>
            <person name="Liang L."/>
        </authorList>
    </citation>
    <scope>NUCLEOTIDE SEQUENCE</scope>
    <source>
        <strain evidence="3">YMF1.00031</strain>
    </source>
</reference>
<gene>
    <name evidence="3" type="ORF">Dda_7751</name>
</gene>
<organism evidence="3 4">
    <name type="scientific">Drechslerella dactyloides</name>
    <name type="common">Nematode-trapping fungus</name>
    <name type="synonym">Arthrobotrys dactyloides</name>
    <dbReference type="NCBI Taxonomy" id="74499"/>
    <lineage>
        <taxon>Eukaryota</taxon>
        <taxon>Fungi</taxon>
        <taxon>Dikarya</taxon>
        <taxon>Ascomycota</taxon>
        <taxon>Pezizomycotina</taxon>
        <taxon>Orbiliomycetes</taxon>
        <taxon>Orbiliales</taxon>
        <taxon>Orbiliaceae</taxon>
        <taxon>Drechslerella</taxon>
    </lineage>
</organism>
<dbReference type="PANTHER" id="PTHR12289">
    <property type="entry name" value="METAXIN RELATED"/>
    <property type="match status" value="1"/>
</dbReference>
<keyword evidence="4" id="KW-1185">Reference proteome</keyword>
<protein>
    <submittedName>
        <fullName evidence="3">Metaxin-3</fullName>
    </submittedName>
</protein>
<name>A0AAD6IT92_DREDA</name>
<evidence type="ECO:0000313" key="4">
    <source>
        <dbReference type="Proteomes" id="UP001221413"/>
    </source>
</evidence>
<feature type="domain" description="Thioredoxin-like fold" evidence="2">
    <location>
        <begin position="112"/>
        <end position="213"/>
    </location>
</feature>
<feature type="domain" description="Metaxin glutathione S-transferase" evidence="1">
    <location>
        <begin position="267"/>
        <end position="333"/>
    </location>
</feature>
<evidence type="ECO:0000313" key="3">
    <source>
        <dbReference type="EMBL" id="KAJ6257961.1"/>
    </source>
</evidence>
<evidence type="ECO:0000259" key="1">
    <source>
        <dbReference type="Pfam" id="PF17171"/>
    </source>
</evidence>
<proteinExistence type="predicted"/>
<dbReference type="Pfam" id="PF17171">
    <property type="entry name" value="GST_C_6"/>
    <property type="match status" value="1"/>
</dbReference>
<dbReference type="InterPro" id="IPR050931">
    <property type="entry name" value="Mito_Protein_Transport_Metaxin"/>
</dbReference>
<dbReference type="AlphaFoldDB" id="A0AAD6IT92"/>
<accession>A0AAD6IT92</accession>